<dbReference type="GO" id="GO:0005615">
    <property type="term" value="C:extracellular space"/>
    <property type="evidence" value="ECO:0007669"/>
    <property type="project" value="TreeGrafter"/>
</dbReference>
<dbReference type="PANTHER" id="PTHR12236:SF86">
    <property type="entry name" value="CCP84AC-RELATED"/>
    <property type="match status" value="1"/>
</dbReference>
<sequence>MYLREIGWDGMDWIDLAQDWDQWRALVNTLLVLAAVTAIGVVTPGAAVDTEYNPNPQYSFAYKVQDALTGDSKGHQESRNGDYVQGVYYLVEPDGTRRIVEYTAAHVNGFNAVVRREPVAVHAPVAANIVYGTKAYYV</sequence>
<accession>A0A2J7Q403</accession>
<name>A0A2J7Q403_9NEOP</name>
<dbReference type="OrthoDB" id="10071059at2759"/>
<keyword evidence="4" id="KW-1185">Reference proteome</keyword>
<protein>
    <submittedName>
        <fullName evidence="3">Uncharacterized protein</fullName>
    </submittedName>
</protein>
<dbReference type="Proteomes" id="UP000235965">
    <property type="component" value="Unassembled WGS sequence"/>
</dbReference>
<dbReference type="GO" id="GO:0031012">
    <property type="term" value="C:extracellular matrix"/>
    <property type="evidence" value="ECO:0007669"/>
    <property type="project" value="TreeGrafter"/>
</dbReference>
<dbReference type="Pfam" id="PF00379">
    <property type="entry name" value="Chitin_bind_4"/>
    <property type="match status" value="1"/>
</dbReference>
<keyword evidence="1 2" id="KW-0193">Cuticle</keyword>
<evidence type="ECO:0000313" key="4">
    <source>
        <dbReference type="Proteomes" id="UP000235965"/>
    </source>
</evidence>
<dbReference type="InterPro" id="IPR051217">
    <property type="entry name" value="Insect_Cuticle_Struc_Prot"/>
</dbReference>
<dbReference type="STRING" id="105785.A0A2J7Q403"/>
<dbReference type="InterPro" id="IPR000618">
    <property type="entry name" value="Insect_cuticle"/>
</dbReference>
<organism evidence="3 4">
    <name type="scientific">Cryptotermes secundus</name>
    <dbReference type="NCBI Taxonomy" id="105785"/>
    <lineage>
        <taxon>Eukaryota</taxon>
        <taxon>Metazoa</taxon>
        <taxon>Ecdysozoa</taxon>
        <taxon>Arthropoda</taxon>
        <taxon>Hexapoda</taxon>
        <taxon>Insecta</taxon>
        <taxon>Pterygota</taxon>
        <taxon>Neoptera</taxon>
        <taxon>Polyneoptera</taxon>
        <taxon>Dictyoptera</taxon>
        <taxon>Blattodea</taxon>
        <taxon>Blattoidea</taxon>
        <taxon>Termitoidae</taxon>
        <taxon>Kalotermitidae</taxon>
        <taxon>Cryptotermitinae</taxon>
        <taxon>Cryptotermes</taxon>
    </lineage>
</organism>
<evidence type="ECO:0000313" key="3">
    <source>
        <dbReference type="EMBL" id="PNF23312.1"/>
    </source>
</evidence>
<dbReference type="AlphaFoldDB" id="A0A2J7Q403"/>
<dbReference type="PROSITE" id="PS51155">
    <property type="entry name" value="CHIT_BIND_RR_2"/>
    <property type="match status" value="1"/>
</dbReference>
<dbReference type="InParanoid" id="A0A2J7Q403"/>
<evidence type="ECO:0000256" key="2">
    <source>
        <dbReference type="PROSITE-ProRule" id="PRU00497"/>
    </source>
</evidence>
<reference evidence="3 4" key="1">
    <citation type="submission" date="2017-12" db="EMBL/GenBank/DDBJ databases">
        <title>Hemimetabolous genomes reveal molecular basis of termite eusociality.</title>
        <authorList>
            <person name="Harrison M.C."/>
            <person name="Jongepier E."/>
            <person name="Robertson H.M."/>
            <person name="Arning N."/>
            <person name="Bitard-Feildel T."/>
            <person name="Chao H."/>
            <person name="Childers C.P."/>
            <person name="Dinh H."/>
            <person name="Doddapaneni H."/>
            <person name="Dugan S."/>
            <person name="Gowin J."/>
            <person name="Greiner C."/>
            <person name="Han Y."/>
            <person name="Hu H."/>
            <person name="Hughes D.S.T."/>
            <person name="Huylmans A.-K."/>
            <person name="Kemena C."/>
            <person name="Kremer L.P.M."/>
            <person name="Lee S.L."/>
            <person name="Lopez-Ezquerra A."/>
            <person name="Mallet L."/>
            <person name="Monroy-Kuhn J.M."/>
            <person name="Moser A."/>
            <person name="Murali S.C."/>
            <person name="Muzny D.M."/>
            <person name="Otani S."/>
            <person name="Piulachs M.-D."/>
            <person name="Poelchau M."/>
            <person name="Qu J."/>
            <person name="Schaub F."/>
            <person name="Wada-Katsumata A."/>
            <person name="Worley K.C."/>
            <person name="Xie Q."/>
            <person name="Ylla G."/>
            <person name="Poulsen M."/>
            <person name="Gibbs R.A."/>
            <person name="Schal C."/>
            <person name="Richards S."/>
            <person name="Belles X."/>
            <person name="Korb J."/>
            <person name="Bornberg-Bauer E."/>
        </authorList>
    </citation>
    <scope>NUCLEOTIDE SEQUENCE [LARGE SCALE GENOMIC DNA]</scope>
    <source>
        <tissue evidence="3">Whole body</tissue>
    </source>
</reference>
<proteinExistence type="predicted"/>
<dbReference type="PANTHER" id="PTHR12236">
    <property type="entry name" value="STRUCTURAL CONTITUENT OF CUTICLE"/>
    <property type="match status" value="1"/>
</dbReference>
<dbReference type="EMBL" id="NEVH01018417">
    <property type="protein sequence ID" value="PNF23312.1"/>
    <property type="molecule type" value="Genomic_DNA"/>
</dbReference>
<dbReference type="GO" id="GO:0042302">
    <property type="term" value="F:structural constituent of cuticle"/>
    <property type="evidence" value="ECO:0007669"/>
    <property type="project" value="UniProtKB-UniRule"/>
</dbReference>
<evidence type="ECO:0000256" key="1">
    <source>
        <dbReference type="ARBA" id="ARBA00022460"/>
    </source>
</evidence>
<gene>
    <name evidence="3" type="ORF">B7P43_G17093</name>
</gene>
<comment type="caution">
    <text evidence="3">The sequence shown here is derived from an EMBL/GenBank/DDBJ whole genome shotgun (WGS) entry which is preliminary data.</text>
</comment>
<dbReference type="PRINTS" id="PR00947">
    <property type="entry name" value="CUTICLE"/>
</dbReference>